<proteinExistence type="inferred from homology"/>
<dbReference type="PANTHER" id="PTHR23083:SF464">
    <property type="entry name" value="TETRATRICOPEPTIDE REPEAT DOMAIN 7, ISOFORM A"/>
    <property type="match status" value="1"/>
</dbReference>
<dbReference type="SUPFAM" id="SSF48452">
    <property type="entry name" value="TPR-like"/>
    <property type="match status" value="2"/>
</dbReference>
<dbReference type="SMART" id="SM00028">
    <property type="entry name" value="TPR"/>
    <property type="match status" value="3"/>
</dbReference>
<keyword evidence="5" id="KW-1185">Reference proteome</keyword>
<organism evidence="4 5">
    <name type="scientific">Cronartium quercuum f. sp. fusiforme G11</name>
    <dbReference type="NCBI Taxonomy" id="708437"/>
    <lineage>
        <taxon>Eukaryota</taxon>
        <taxon>Fungi</taxon>
        <taxon>Dikarya</taxon>
        <taxon>Basidiomycota</taxon>
        <taxon>Pucciniomycotina</taxon>
        <taxon>Pucciniomycetes</taxon>
        <taxon>Pucciniales</taxon>
        <taxon>Coleosporiaceae</taxon>
        <taxon>Cronartium</taxon>
    </lineage>
</organism>
<feature type="region of interest" description="Disordered" evidence="3">
    <location>
        <begin position="820"/>
        <end position="922"/>
    </location>
</feature>
<evidence type="ECO:0000256" key="2">
    <source>
        <dbReference type="ARBA" id="ARBA00038251"/>
    </source>
</evidence>
<dbReference type="InterPro" id="IPR011990">
    <property type="entry name" value="TPR-like_helical_dom_sf"/>
</dbReference>
<protein>
    <submittedName>
        <fullName evidence="4">Uncharacterized protein</fullName>
    </submittedName>
</protein>
<dbReference type="Proteomes" id="UP000886653">
    <property type="component" value="Unassembled WGS sequence"/>
</dbReference>
<feature type="compositionally biased region" description="Basic residues" evidence="3">
    <location>
        <begin position="835"/>
        <end position="847"/>
    </location>
</feature>
<evidence type="ECO:0000313" key="5">
    <source>
        <dbReference type="Proteomes" id="UP000886653"/>
    </source>
</evidence>
<sequence length="1076" mass="117365">MSSIIHRNQTKSHTYARYLDNVRSSALWNTNAPISHKGNLINNSNTETQDPTALVWSEIIRKFLKHNPSRTLNAQAATVDQAIHVALNRAANIYGYDYDQIHLTDQPEIGKIALAPLLSTEEDKEQIIQLVDKLHLATSTTPTTEHDSTEIGSSRATADHNAAKIVVGFGYYALGNHAKSIEVLEGIVDSSTSEINDSNEVGIQSLPQQSEKYDHTLLVLSRTILALAYEQTGAESGTIINAYKKVLSTHSKCLSNLSIIVGNEGYEEMQSWVETALYRYALTSRKPSQEIIALEAHRAYHAHSRYWPNSFRLCKRATFYKSYLNLLIETSKTGRWMAPAGGGISSVLNLNSSNLTLASEASSAFRLDWRGEVSSVERSYEKVLRQALTFPKSGSTNTAVLDFIELVVEAWRVGGCLEREAGHVIEILYRTCQQTFHSQRILRHLVTVLAAKQTWGEAMATVELYVQLVMKAKEIEDAEAAAAGDHDSEEDFINTVLLGARIAIKYQADPDQAAKLVAHALALVEAKRTSSAPVSKEVEARVECFAGIAAGARAQLADRETRPDLHKAYLSHLTHASTLDPTAFKTFYHLAFAQAELRDIDAGLASARKAVELNSNHKHAWHLLALLTTASKEHRLALDIVEVGLTNADDSEGSSEAGGDGIQTPRLNALSLPSLHESNIEPTTKNDRLTSNGPIPTPDRSPEESSSDAFSTPRRDGFLVVPNAAGRSGSTSRTSAAPPVSFPSSNATVMGFDPIEDLEAMVQLRMTKNVILEALDGPEVAMSDQQALFAYFATIAPHLKTSSQVFSKPSLYADTVPTKFIGNDGGGVGTSTPRSKSRIRRKLIGKKGSKDANGVLGSSPSKPPSRNRTMSISLRNHLQTNPATEGRAGTSGPASVKSGLTNLEQDQNGDREGDPTEVGSRPSKLLQSLWLMSAATFRRWGKMDECRGAIQEAETLDAEEAEVWVQYGLYSLAMSELGLAIEGLSKALGYADTHVGAVVHTARILKEEGSLELAEGLLEDLTLTEGWDVPEAWFLLAQIYQATDRAQRGRDCLVYALGLEQTKPIRPLKLAVPRCL</sequence>
<comment type="similarity">
    <text evidence="2">Belongs to the YPP1 family.</text>
</comment>
<name>A0A9P6NKR3_9BASI</name>
<comment type="caution">
    <text evidence="4">The sequence shown here is derived from an EMBL/GenBank/DDBJ whole genome shotgun (WGS) entry which is preliminary data.</text>
</comment>
<feature type="region of interest" description="Disordered" evidence="3">
    <location>
        <begin position="671"/>
        <end position="743"/>
    </location>
</feature>
<reference evidence="4" key="1">
    <citation type="submission" date="2013-11" db="EMBL/GenBank/DDBJ databases">
        <title>Genome sequence of the fusiform rust pathogen reveals effectors for host alternation and coevolution with pine.</title>
        <authorList>
            <consortium name="DOE Joint Genome Institute"/>
            <person name="Smith K."/>
            <person name="Pendleton A."/>
            <person name="Kubisiak T."/>
            <person name="Anderson C."/>
            <person name="Salamov A."/>
            <person name="Aerts A."/>
            <person name="Riley R."/>
            <person name="Clum A."/>
            <person name="Lindquist E."/>
            <person name="Ence D."/>
            <person name="Campbell M."/>
            <person name="Kronenberg Z."/>
            <person name="Feau N."/>
            <person name="Dhillon B."/>
            <person name="Hamelin R."/>
            <person name="Burleigh J."/>
            <person name="Smith J."/>
            <person name="Yandell M."/>
            <person name="Nelson C."/>
            <person name="Grigoriev I."/>
            <person name="Davis J."/>
        </authorList>
    </citation>
    <scope>NUCLEOTIDE SEQUENCE</scope>
    <source>
        <strain evidence="4">G11</strain>
    </source>
</reference>
<gene>
    <name evidence="4" type="ORF">CROQUDRAFT_671440</name>
</gene>
<accession>A0A9P6NKR3</accession>
<dbReference type="AlphaFoldDB" id="A0A9P6NKR3"/>
<feature type="compositionally biased region" description="Polar residues" evidence="3">
    <location>
        <begin position="856"/>
        <end position="883"/>
    </location>
</feature>
<dbReference type="InterPro" id="IPR051722">
    <property type="entry name" value="Endocytosis_PI4K-reg_protein"/>
</dbReference>
<evidence type="ECO:0000256" key="3">
    <source>
        <dbReference type="SAM" id="MobiDB-lite"/>
    </source>
</evidence>
<dbReference type="EMBL" id="MU167268">
    <property type="protein sequence ID" value="KAG0145939.1"/>
    <property type="molecule type" value="Genomic_DNA"/>
</dbReference>
<evidence type="ECO:0000313" key="4">
    <source>
        <dbReference type="EMBL" id="KAG0145939.1"/>
    </source>
</evidence>
<dbReference type="PANTHER" id="PTHR23083">
    <property type="entry name" value="TETRATRICOPEPTIDE REPEAT PROTEIN, TPR"/>
    <property type="match status" value="1"/>
</dbReference>
<comment type="function">
    <text evidence="1">Involved in endocytosis.</text>
</comment>
<dbReference type="Gene3D" id="1.25.40.10">
    <property type="entry name" value="Tetratricopeptide repeat domain"/>
    <property type="match status" value="2"/>
</dbReference>
<evidence type="ECO:0000256" key="1">
    <source>
        <dbReference type="ARBA" id="ARBA00002550"/>
    </source>
</evidence>
<dbReference type="InterPro" id="IPR019734">
    <property type="entry name" value="TPR_rpt"/>
</dbReference>
<dbReference type="OrthoDB" id="29013at2759"/>
<feature type="compositionally biased region" description="Polar residues" evidence="3">
    <location>
        <begin position="676"/>
        <end position="694"/>
    </location>
</feature>